<sequence length="272" mass="28451">MNTTHHTSDSDFSVETWVVPPGGSRTIDVAGIERLRVGLIAGNINVIGHDGADTRIEIEQVIEHDVHVTAERGELQINQPKRNWRDAFSTAASVMRSRTSASVTVMLPRSAVAKIGTTSAETLVSGILNGASVNTVSGDVQLSQVSGRVDINTASGRVDIDGLDGHLELRSVSGEVTVAGTGDNLSVETVSGNVLLDIDGYPKLISVNSVSGDSTVRVQQGAGLSVDFKSLSGQYAVDGISGKGKATPRIDGEPSIRIACHSVSGDLTVVRR</sequence>
<dbReference type="InterPro" id="IPR025164">
    <property type="entry name" value="Toastrack_DUF4097"/>
</dbReference>
<feature type="domain" description="DUF4097" evidence="1">
    <location>
        <begin position="43"/>
        <end position="269"/>
    </location>
</feature>
<proteinExistence type="predicted"/>
<dbReference type="AlphaFoldDB" id="A0A9D1YVW3"/>
<gene>
    <name evidence="2" type="ORF">H9830_10535</name>
</gene>
<reference evidence="2" key="1">
    <citation type="journal article" date="2021" name="PeerJ">
        <title>Extensive microbial diversity within the chicken gut microbiome revealed by metagenomics and culture.</title>
        <authorList>
            <person name="Gilroy R."/>
            <person name="Ravi A."/>
            <person name="Getino M."/>
            <person name="Pursley I."/>
            <person name="Horton D.L."/>
            <person name="Alikhan N.F."/>
            <person name="Baker D."/>
            <person name="Gharbi K."/>
            <person name="Hall N."/>
            <person name="Watson M."/>
            <person name="Adriaenssens E.M."/>
            <person name="Foster-Nyarko E."/>
            <person name="Jarju S."/>
            <person name="Secka A."/>
            <person name="Antonio M."/>
            <person name="Oren A."/>
            <person name="Chaudhuri R.R."/>
            <person name="La Ragione R."/>
            <person name="Hildebrand F."/>
            <person name="Pallen M.J."/>
        </authorList>
    </citation>
    <scope>NUCLEOTIDE SEQUENCE</scope>
    <source>
        <strain evidence="2">ChiGjej1B1-98</strain>
    </source>
</reference>
<evidence type="ECO:0000313" key="2">
    <source>
        <dbReference type="EMBL" id="HIY66698.1"/>
    </source>
</evidence>
<reference evidence="2" key="2">
    <citation type="submission" date="2021-04" db="EMBL/GenBank/DDBJ databases">
        <authorList>
            <person name="Gilroy R."/>
        </authorList>
    </citation>
    <scope>NUCLEOTIDE SEQUENCE</scope>
    <source>
        <strain evidence="2">ChiGjej1B1-98</strain>
    </source>
</reference>
<dbReference type="Proteomes" id="UP000824005">
    <property type="component" value="Unassembled WGS sequence"/>
</dbReference>
<evidence type="ECO:0000313" key="3">
    <source>
        <dbReference type="Proteomes" id="UP000824005"/>
    </source>
</evidence>
<name>A0A9D1YVW3_9MICO</name>
<evidence type="ECO:0000259" key="1">
    <source>
        <dbReference type="Pfam" id="PF13349"/>
    </source>
</evidence>
<comment type="caution">
    <text evidence="2">The sequence shown here is derived from an EMBL/GenBank/DDBJ whole genome shotgun (WGS) entry which is preliminary data.</text>
</comment>
<dbReference type="Pfam" id="PF13349">
    <property type="entry name" value="DUF4097"/>
    <property type="match status" value="1"/>
</dbReference>
<accession>A0A9D1YVW3</accession>
<organism evidence="2 3">
    <name type="scientific">Candidatus Agrococcus pullicola</name>
    <dbReference type="NCBI Taxonomy" id="2838429"/>
    <lineage>
        <taxon>Bacteria</taxon>
        <taxon>Bacillati</taxon>
        <taxon>Actinomycetota</taxon>
        <taxon>Actinomycetes</taxon>
        <taxon>Micrococcales</taxon>
        <taxon>Microbacteriaceae</taxon>
        <taxon>Agrococcus</taxon>
    </lineage>
</organism>
<dbReference type="EMBL" id="DXDC01000319">
    <property type="protein sequence ID" value="HIY66698.1"/>
    <property type="molecule type" value="Genomic_DNA"/>
</dbReference>
<protein>
    <submittedName>
        <fullName evidence="2">DUF4097 domain-containing protein</fullName>
    </submittedName>
</protein>